<evidence type="ECO:0000313" key="1">
    <source>
        <dbReference type="EMBL" id="KAK7856486.1"/>
    </source>
</evidence>
<sequence length="105" mass="12670">MKYFSTVYKLGESRIGIASRRRTIDKFRVLFDMDETFTSEIDNWLLSSLKKRVKKLSLYFKSIWHRYSNFYTLTSQFLHVGKFLTMFYLIAHPLKDYAWGAQTLY</sequence>
<organism evidence="1 2">
    <name type="scientific">Quercus suber</name>
    <name type="common">Cork oak</name>
    <dbReference type="NCBI Taxonomy" id="58331"/>
    <lineage>
        <taxon>Eukaryota</taxon>
        <taxon>Viridiplantae</taxon>
        <taxon>Streptophyta</taxon>
        <taxon>Embryophyta</taxon>
        <taxon>Tracheophyta</taxon>
        <taxon>Spermatophyta</taxon>
        <taxon>Magnoliopsida</taxon>
        <taxon>eudicotyledons</taxon>
        <taxon>Gunneridae</taxon>
        <taxon>Pentapetalae</taxon>
        <taxon>rosids</taxon>
        <taxon>fabids</taxon>
        <taxon>Fagales</taxon>
        <taxon>Fagaceae</taxon>
        <taxon>Quercus</taxon>
    </lineage>
</organism>
<proteinExistence type="predicted"/>
<dbReference type="EMBL" id="PKMF04000036">
    <property type="protein sequence ID" value="KAK7856486.1"/>
    <property type="molecule type" value="Genomic_DNA"/>
</dbReference>
<protein>
    <submittedName>
        <fullName evidence="1">Uncharacterized protein</fullName>
    </submittedName>
</protein>
<keyword evidence="2" id="KW-1185">Reference proteome</keyword>
<comment type="caution">
    <text evidence="1">The sequence shown here is derived from an EMBL/GenBank/DDBJ whole genome shotgun (WGS) entry which is preliminary data.</text>
</comment>
<gene>
    <name evidence="1" type="ORF">CFP56_023189</name>
</gene>
<evidence type="ECO:0000313" key="2">
    <source>
        <dbReference type="Proteomes" id="UP000237347"/>
    </source>
</evidence>
<accession>A0AAW0LZ83</accession>
<dbReference type="AlphaFoldDB" id="A0AAW0LZ83"/>
<reference evidence="1 2" key="1">
    <citation type="journal article" date="2018" name="Sci. Data">
        <title>The draft genome sequence of cork oak.</title>
        <authorList>
            <person name="Ramos A.M."/>
            <person name="Usie A."/>
            <person name="Barbosa P."/>
            <person name="Barros P.M."/>
            <person name="Capote T."/>
            <person name="Chaves I."/>
            <person name="Simoes F."/>
            <person name="Abreu I."/>
            <person name="Carrasquinho I."/>
            <person name="Faro C."/>
            <person name="Guimaraes J.B."/>
            <person name="Mendonca D."/>
            <person name="Nobrega F."/>
            <person name="Rodrigues L."/>
            <person name="Saibo N.J.M."/>
            <person name="Varela M.C."/>
            <person name="Egas C."/>
            <person name="Matos J."/>
            <person name="Miguel C.M."/>
            <person name="Oliveira M.M."/>
            <person name="Ricardo C.P."/>
            <person name="Goncalves S."/>
        </authorList>
    </citation>
    <scope>NUCLEOTIDE SEQUENCE [LARGE SCALE GENOMIC DNA]</scope>
    <source>
        <strain evidence="2">cv. HL8</strain>
    </source>
</reference>
<dbReference type="Proteomes" id="UP000237347">
    <property type="component" value="Unassembled WGS sequence"/>
</dbReference>
<name>A0AAW0LZ83_QUESU</name>